<feature type="signal peptide" evidence="1">
    <location>
        <begin position="1"/>
        <end position="17"/>
    </location>
</feature>
<keyword evidence="1" id="KW-0732">Signal</keyword>
<dbReference type="AlphaFoldDB" id="A0A1I7Y389"/>
<name>A0A1I7Y389_9BILA</name>
<reference evidence="3" key="1">
    <citation type="submission" date="2016-11" db="UniProtKB">
        <authorList>
            <consortium name="WormBaseParasite"/>
        </authorList>
    </citation>
    <scope>IDENTIFICATION</scope>
</reference>
<dbReference type="Proteomes" id="UP000095287">
    <property type="component" value="Unplaced"/>
</dbReference>
<evidence type="ECO:0000313" key="3">
    <source>
        <dbReference type="WBParaSite" id="L893_g12010.t1"/>
    </source>
</evidence>
<evidence type="ECO:0000313" key="2">
    <source>
        <dbReference type="Proteomes" id="UP000095287"/>
    </source>
</evidence>
<organism evidence="2 3">
    <name type="scientific">Steinernema glaseri</name>
    <dbReference type="NCBI Taxonomy" id="37863"/>
    <lineage>
        <taxon>Eukaryota</taxon>
        <taxon>Metazoa</taxon>
        <taxon>Ecdysozoa</taxon>
        <taxon>Nematoda</taxon>
        <taxon>Chromadorea</taxon>
        <taxon>Rhabditida</taxon>
        <taxon>Tylenchina</taxon>
        <taxon>Panagrolaimomorpha</taxon>
        <taxon>Strongyloidoidea</taxon>
        <taxon>Steinernematidae</taxon>
        <taxon>Steinernema</taxon>
    </lineage>
</organism>
<evidence type="ECO:0000256" key="1">
    <source>
        <dbReference type="SAM" id="SignalP"/>
    </source>
</evidence>
<protein>
    <submittedName>
        <fullName evidence="3">Secreted protein</fullName>
    </submittedName>
</protein>
<sequence length="182" mass="20218">MHLLVALLLSIALCVFSRPRTSEALYETPDGSIVSDSNCTKGSLIYNEYYAYRCEHCKNYRLAPVGCLPKKDSLEKIVFGETYMYDNSVVACKCENGKLSFKHFGKRRINNPSRAGLACVLWRKKDSRCAKSKDGSLPGPLIPEDIDMPAMEAAGTCLNMDVIGYNLPLSLQYQSAPMVAFL</sequence>
<accession>A0A1I7Y389</accession>
<keyword evidence="2" id="KW-1185">Reference proteome</keyword>
<proteinExistence type="predicted"/>
<feature type="chain" id="PRO_5009311655" evidence="1">
    <location>
        <begin position="18"/>
        <end position="182"/>
    </location>
</feature>
<dbReference type="WBParaSite" id="L893_g12010.t1">
    <property type="protein sequence ID" value="L893_g12010.t1"/>
    <property type="gene ID" value="L893_g12010"/>
</dbReference>